<dbReference type="Gene3D" id="3.40.50.1010">
    <property type="entry name" value="5'-nuclease"/>
    <property type="match status" value="1"/>
</dbReference>
<dbReference type="RefSeq" id="WP_110580564.1">
    <property type="nucleotide sequence ID" value="NZ_BDSG01000163.1"/>
</dbReference>
<evidence type="ECO:0000313" key="2">
    <source>
        <dbReference type="Proteomes" id="UP000248272"/>
    </source>
</evidence>
<dbReference type="AlphaFoldDB" id="A0A2Z6UUT7"/>
<dbReference type="Proteomes" id="UP000248272">
    <property type="component" value="Unassembled WGS sequence"/>
</dbReference>
<dbReference type="SUPFAM" id="SSF88723">
    <property type="entry name" value="PIN domain-like"/>
    <property type="match status" value="1"/>
</dbReference>
<gene>
    <name evidence="1" type="ORF">MSj_03991</name>
</gene>
<accession>A0A2Z6UUT7</accession>
<name>A0A2Z6UUT7_MICAE</name>
<proteinExistence type="predicted"/>
<evidence type="ECO:0000313" key="1">
    <source>
        <dbReference type="EMBL" id="GBL12474.1"/>
    </source>
</evidence>
<dbReference type="CDD" id="cd18687">
    <property type="entry name" value="PIN_VapC-like"/>
    <property type="match status" value="1"/>
</dbReference>
<reference evidence="1 2" key="1">
    <citation type="journal article" date="2018" name="Front. Microbiol.">
        <title>Adaptation of the Freshwater Bloom-Forming Cyanobacterium Microcystis aeruginosa to Brackish Water Is Driven by Recent Horizontal Transfer of Sucrose Genes.</title>
        <authorList>
            <person name="Tanabe Y."/>
            <person name="Hodoki Y."/>
            <person name="Sano T."/>
            <person name="Tada K."/>
            <person name="Watanabe M.M."/>
        </authorList>
    </citation>
    <scope>NUCLEOTIDE SEQUENCE [LARGE SCALE GENOMIC DNA]</scope>
    <source>
        <strain evidence="1 2">Sj</strain>
    </source>
</reference>
<dbReference type="InterPro" id="IPR029060">
    <property type="entry name" value="PIN-like_dom_sf"/>
</dbReference>
<protein>
    <submittedName>
        <fullName evidence="1">Uncharacterized protein</fullName>
    </submittedName>
</protein>
<organism evidence="1 2">
    <name type="scientific">Microcystis aeruginosa Sj</name>
    <dbReference type="NCBI Taxonomy" id="1979544"/>
    <lineage>
        <taxon>Bacteria</taxon>
        <taxon>Bacillati</taxon>
        <taxon>Cyanobacteriota</taxon>
        <taxon>Cyanophyceae</taxon>
        <taxon>Oscillatoriophycideae</taxon>
        <taxon>Chroococcales</taxon>
        <taxon>Microcystaceae</taxon>
        <taxon>Microcystis</taxon>
    </lineage>
</organism>
<dbReference type="EMBL" id="BDSG01000163">
    <property type="protein sequence ID" value="GBL12474.1"/>
    <property type="molecule type" value="Genomic_DNA"/>
</dbReference>
<comment type="caution">
    <text evidence="1">The sequence shown here is derived from an EMBL/GenBank/DDBJ whole genome shotgun (WGS) entry which is preliminary data.</text>
</comment>
<sequence>MSETVYIETSILGHLTARPTENLILAANIKITQDWWDEYSSSLVLYVSEIVEDEASRGDSTIATQRQNLLQSLIFLDLTEEAIALAQEFLQQSNLPPKASNDALHMALATVYGLDYLLTWNCKHMANAQIQRKLSQISLELGYRLPFVCTPYEFIGFKLRGE</sequence>